<comment type="caution">
    <text evidence="6">The sequence shown here is derived from an EMBL/GenBank/DDBJ whole genome shotgun (WGS) entry which is preliminary data.</text>
</comment>
<keyword evidence="2" id="KW-0805">Transcription regulation</keyword>
<dbReference type="RefSeq" id="WP_089450207.1">
    <property type="nucleotide sequence ID" value="NZ_NKFA01000003.1"/>
</dbReference>
<dbReference type="Gene3D" id="1.10.10.10">
    <property type="entry name" value="Winged helix-like DNA-binding domain superfamily/Winged helix DNA-binding domain"/>
    <property type="match status" value="1"/>
</dbReference>
<dbReference type="GO" id="GO:0003700">
    <property type="term" value="F:DNA-binding transcription factor activity"/>
    <property type="evidence" value="ECO:0007669"/>
    <property type="project" value="InterPro"/>
</dbReference>
<dbReference type="Pfam" id="PF03466">
    <property type="entry name" value="LysR_substrate"/>
    <property type="match status" value="1"/>
</dbReference>
<dbReference type="InterPro" id="IPR036388">
    <property type="entry name" value="WH-like_DNA-bd_sf"/>
</dbReference>
<dbReference type="EMBL" id="NKFA01000003">
    <property type="protein sequence ID" value="OXI48587.1"/>
    <property type="molecule type" value="Genomic_DNA"/>
</dbReference>
<accession>A0A228J245</accession>
<name>A0A228J245_9BURK</name>
<evidence type="ECO:0000256" key="3">
    <source>
        <dbReference type="ARBA" id="ARBA00023125"/>
    </source>
</evidence>
<dbReference type="AlphaFoldDB" id="A0A228J245"/>
<keyword evidence="4" id="KW-0804">Transcription</keyword>
<dbReference type="GO" id="GO:0003677">
    <property type="term" value="F:DNA binding"/>
    <property type="evidence" value="ECO:0007669"/>
    <property type="project" value="UniProtKB-KW"/>
</dbReference>
<comment type="similarity">
    <text evidence="1">Belongs to the LysR transcriptional regulatory family.</text>
</comment>
<reference evidence="7" key="1">
    <citation type="submission" date="2017-06" db="EMBL/GenBank/DDBJ databases">
        <authorList>
            <person name="LiPuma J."/>
            <person name="Spilker T."/>
        </authorList>
    </citation>
    <scope>NUCLEOTIDE SEQUENCE [LARGE SCALE GENOMIC DNA]</scope>
    <source>
        <strain evidence="7">AU17325</strain>
    </source>
</reference>
<proteinExistence type="inferred from homology"/>
<dbReference type="PANTHER" id="PTHR30346:SF0">
    <property type="entry name" value="HCA OPERON TRANSCRIPTIONAL ACTIVATOR HCAR"/>
    <property type="match status" value="1"/>
</dbReference>
<protein>
    <submittedName>
        <fullName evidence="6">LysR family transcriptional regulator</fullName>
    </submittedName>
</protein>
<reference evidence="6 7" key="2">
    <citation type="submission" date="2017-08" db="EMBL/GenBank/DDBJ databases">
        <title>WGS of novel Burkholderia cepaca complex species.</title>
        <authorList>
            <person name="Lipuma J."/>
            <person name="Spilker T."/>
        </authorList>
    </citation>
    <scope>NUCLEOTIDE SEQUENCE [LARGE SCALE GENOMIC DNA]</scope>
    <source>
        <strain evidence="6 7">AU17325</strain>
    </source>
</reference>
<dbReference type="CDD" id="cd08414">
    <property type="entry name" value="PBP2_LTTR_aromatics_like"/>
    <property type="match status" value="1"/>
</dbReference>
<sequence>MIDARQLRYFVTVVEELHFAKAADRLNVAQSALSTQIQRLEQNIGVRLLNRNKRQPVTLTDAGRLFHAEAMTALRHIERAEQVGRLAARGLAGMVRIGFVASSVTNGVLPGMLRRFRVSHPNVRVDIAEMATPRQLEALDSGEIDIGIVRPRPRYGAGIVATIVQTERLVVAMAEHHPLATRRKLRAQDLQAESFISPQFDEDDAFSEVLSSLGQVGGFTPALDYRVKDFMSAISLSSAGYGVAVIPESMKGLSPHGLCYRPITDFAFSVHLALAHRRRDVSPAVRAFVKEATTASADRASE</sequence>
<dbReference type="PANTHER" id="PTHR30346">
    <property type="entry name" value="TRANSCRIPTIONAL DUAL REGULATOR HCAR-RELATED"/>
    <property type="match status" value="1"/>
</dbReference>
<dbReference type="InterPro" id="IPR005119">
    <property type="entry name" value="LysR_subst-bd"/>
</dbReference>
<dbReference type="OrthoDB" id="5292387at2"/>
<evidence type="ECO:0000256" key="2">
    <source>
        <dbReference type="ARBA" id="ARBA00023015"/>
    </source>
</evidence>
<feature type="domain" description="HTH lysR-type" evidence="5">
    <location>
        <begin position="2"/>
        <end position="60"/>
    </location>
</feature>
<dbReference type="SUPFAM" id="SSF46785">
    <property type="entry name" value="Winged helix' DNA-binding domain"/>
    <property type="match status" value="1"/>
</dbReference>
<dbReference type="InterPro" id="IPR036390">
    <property type="entry name" value="WH_DNA-bd_sf"/>
</dbReference>
<gene>
    <name evidence="6" type="ORF">CFB84_06605</name>
</gene>
<dbReference type="PRINTS" id="PR00039">
    <property type="entry name" value="HTHLYSR"/>
</dbReference>
<dbReference type="FunFam" id="1.10.10.10:FF:000001">
    <property type="entry name" value="LysR family transcriptional regulator"/>
    <property type="match status" value="1"/>
</dbReference>
<evidence type="ECO:0000256" key="1">
    <source>
        <dbReference type="ARBA" id="ARBA00009437"/>
    </source>
</evidence>
<dbReference type="GO" id="GO:0032993">
    <property type="term" value="C:protein-DNA complex"/>
    <property type="evidence" value="ECO:0007669"/>
    <property type="project" value="TreeGrafter"/>
</dbReference>
<dbReference type="SUPFAM" id="SSF53850">
    <property type="entry name" value="Periplasmic binding protein-like II"/>
    <property type="match status" value="1"/>
</dbReference>
<evidence type="ECO:0000259" key="5">
    <source>
        <dbReference type="PROSITE" id="PS50931"/>
    </source>
</evidence>
<evidence type="ECO:0000256" key="4">
    <source>
        <dbReference type="ARBA" id="ARBA00023163"/>
    </source>
</evidence>
<dbReference type="Proteomes" id="UP000214600">
    <property type="component" value="Unassembled WGS sequence"/>
</dbReference>
<evidence type="ECO:0000313" key="7">
    <source>
        <dbReference type="Proteomes" id="UP000214600"/>
    </source>
</evidence>
<dbReference type="PROSITE" id="PS50931">
    <property type="entry name" value="HTH_LYSR"/>
    <property type="match status" value="1"/>
</dbReference>
<evidence type="ECO:0000313" key="6">
    <source>
        <dbReference type="EMBL" id="OXI48587.1"/>
    </source>
</evidence>
<organism evidence="6 7">
    <name type="scientific">Burkholderia aenigmatica</name>
    <dbReference type="NCBI Taxonomy" id="2015348"/>
    <lineage>
        <taxon>Bacteria</taxon>
        <taxon>Pseudomonadati</taxon>
        <taxon>Pseudomonadota</taxon>
        <taxon>Betaproteobacteria</taxon>
        <taxon>Burkholderiales</taxon>
        <taxon>Burkholderiaceae</taxon>
        <taxon>Burkholderia</taxon>
        <taxon>Burkholderia cepacia complex</taxon>
    </lineage>
</organism>
<dbReference type="Gene3D" id="3.40.190.10">
    <property type="entry name" value="Periplasmic binding protein-like II"/>
    <property type="match status" value="2"/>
</dbReference>
<keyword evidence="3" id="KW-0238">DNA-binding</keyword>
<dbReference type="Pfam" id="PF00126">
    <property type="entry name" value="HTH_1"/>
    <property type="match status" value="1"/>
</dbReference>
<dbReference type="InterPro" id="IPR000847">
    <property type="entry name" value="LysR_HTH_N"/>
</dbReference>